<dbReference type="GO" id="GO:0046983">
    <property type="term" value="F:protein dimerization activity"/>
    <property type="evidence" value="ECO:0007669"/>
    <property type="project" value="InterPro"/>
</dbReference>
<dbReference type="InterPro" id="IPR003594">
    <property type="entry name" value="HATPase_dom"/>
</dbReference>
<feature type="transmembrane region" description="Helical" evidence="4">
    <location>
        <begin position="50"/>
        <end position="70"/>
    </location>
</feature>
<evidence type="ECO:0000256" key="4">
    <source>
        <dbReference type="SAM" id="Phobius"/>
    </source>
</evidence>
<dbReference type="EC" id="2.7.13.3" evidence="6"/>
<dbReference type="PANTHER" id="PTHR24421">
    <property type="entry name" value="NITRATE/NITRITE SENSOR PROTEIN NARX-RELATED"/>
    <property type="match status" value="1"/>
</dbReference>
<sequence length="373" mass="39364">MIAIGAGADDFRLRAFRWMGRHRWGWIVSIWTPVLMIGPLIATIQDPTPVALAALAVVPGLFATFVWLAIETPDWTLRVIRPLALTALVGACTAVVTSTGEGWISAWGFAGVAAAIGFPALGSAIALVASAVVAAATTATVAPHTIVAAAATVLFSGIGAFVIQQLAVSNAELERTRRLLARSAVEEERLRFARDLHDVAGHTLSVIVVKAETARRLAPTDPDAAAEHAADIERLGRDALRELRTAVAGYRRSSLDAELERARTSLTSRGVDLAVRKDAGDLDAEIDALFASVVLEASTNLLRHAMRPTLCRVTVTAGPSRASIEVEDDGVAPPPVREGTGLTGLRERVRRLGGELVVEADGGGIRLRAEVPA</sequence>
<dbReference type="Gene3D" id="3.30.565.10">
    <property type="entry name" value="Histidine kinase-like ATPase, C-terminal domain"/>
    <property type="match status" value="1"/>
</dbReference>
<dbReference type="GO" id="GO:0000155">
    <property type="term" value="F:phosphorelay sensor kinase activity"/>
    <property type="evidence" value="ECO:0007669"/>
    <property type="project" value="InterPro"/>
</dbReference>
<keyword evidence="4" id="KW-1133">Transmembrane helix</keyword>
<feature type="transmembrane region" description="Helical" evidence="4">
    <location>
        <begin position="106"/>
        <end position="134"/>
    </location>
</feature>
<evidence type="ECO:0000256" key="2">
    <source>
        <dbReference type="ARBA" id="ARBA00022777"/>
    </source>
</evidence>
<dbReference type="RefSeq" id="WP_218852966.1">
    <property type="nucleotide sequence ID" value="NZ_JACCBV010000001.1"/>
</dbReference>
<dbReference type="EMBL" id="JACCBV010000001">
    <property type="protein sequence ID" value="NYE21388.1"/>
    <property type="molecule type" value="Genomic_DNA"/>
</dbReference>
<keyword evidence="1 6" id="KW-0808">Transferase</keyword>
<keyword evidence="2 6" id="KW-0418">Kinase</keyword>
<dbReference type="CDD" id="cd16917">
    <property type="entry name" value="HATPase_UhpB-NarQ-NarX-like"/>
    <property type="match status" value="1"/>
</dbReference>
<keyword evidence="3" id="KW-0902">Two-component regulatory system</keyword>
<evidence type="ECO:0000256" key="3">
    <source>
        <dbReference type="ARBA" id="ARBA00023012"/>
    </source>
</evidence>
<organism evidence="6 7">
    <name type="scientific">Microbacterium immunditiarum</name>
    <dbReference type="NCBI Taxonomy" id="337480"/>
    <lineage>
        <taxon>Bacteria</taxon>
        <taxon>Bacillati</taxon>
        <taxon>Actinomycetota</taxon>
        <taxon>Actinomycetes</taxon>
        <taxon>Micrococcales</taxon>
        <taxon>Microbacteriaceae</taxon>
        <taxon>Microbacterium</taxon>
    </lineage>
</organism>
<dbReference type="Pfam" id="PF02518">
    <property type="entry name" value="HATPase_c"/>
    <property type="match status" value="1"/>
</dbReference>
<dbReference type="Pfam" id="PF07730">
    <property type="entry name" value="HisKA_3"/>
    <property type="match status" value="1"/>
</dbReference>
<feature type="transmembrane region" description="Helical" evidence="4">
    <location>
        <begin position="24"/>
        <end position="44"/>
    </location>
</feature>
<dbReference type="Gene3D" id="1.20.5.1930">
    <property type="match status" value="1"/>
</dbReference>
<dbReference type="AlphaFoldDB" id="A0A7Y9GRP1"/>
<comment type="caution">
    <text evidence="6">The sequence shown here is derived from an EMBL/GenBank/DDBJ whole genome shotgun (WGS) entry which is preliminary data.</text>
</comment>
<feature type="domain" description="Histidine kinase/HSP90-like ATPase" evidence="5">
    <location>
        <begin position="285"/>
        <end position="373"/>
    </location>
</feature>
<feature type="transmembrane region" description="Helical" evidence="4">
    <location>
        <begin position="82"/>
        <end position="100"/>
    </location>
</feature>
<dbReference type="SMART" id="SM00387">
    <property type="entry name" value="HATPase_c"/>
    <property type="match status" value="1"/>
</dbReference>
<evidence type="ECO:0000256" key="1">
    <source>
        <dbReference type="ARBA" id="ARBA00022679"/>
    </source>
</evidence>
<evidence type="ECO:0000259" key="5">
    <source>
        <dbReference type="SMART" id="SM00387"/>
    </source>
</evidence>
<evidence type="ECO:0000313" key="7">
    <source>
        <dbReference type="Proteomes" id="UP000576969"/>
    </source>
</evidence>
<gene>
    <name evidence="6" type="ORF">BJ991_003416</name>
</gene>
<evidence type="ECO:0000313" key="6">
    <source>
        <dbReference type="EMBL" id="NYE21388.1"/>
    </source>
</evidence>
<dbReference type="PANTHER" id="PTHR24421:SF63">
    <property type="entry name" value="SENSOR HISTIDINE KINASE DESK"/>
    <property type="match status" value="1"/>
</dbReference>
<dbReference type="Proteomes" id="UP000576969">
    <property type="component" value="Unassembled WGS sequence"/>
</dbReference>
<dbReference type="InterPro" id="IPR036890">
    <property type="entry name" value="HATPase_C_sf"/>
</dbReference>
<proteinExistence type="predicted"/>
<dbReference type="InterPro" id="IPR011712">
    <property type="entry name" value="Sig_transdc_His_kin_sub3_dim/P"/>
</dbReference>
<accession>A0A7Y9GRP1</accession>
<dbReference type="GO" id="GO:0016020">
    <property type="term" value="C:membrane"/>
    <property type="evidence" value="ECO:0007669"/>
    <property type="project" value="InterPro"/>
</dbReference>
<keyword evidence="4" id="KW-0812">Transmembrane</keyword>
<dbReference type="InterPro" id="IPR050482">
    <property type="entry name" value="Sensor_HK_TwoCompSys"/>
</dbReference>
<reference evidence="6 7" key="1">
    <citation type="submission" date="2020-07" db="EMBL/GenBank/DDBJ databases">
        <title>Sequencing the genomes of 1000 actinobacteria strains.</title>
        <authorList>
            <person name="Klenk H.-P."/>
        </authorList>
    </citation>
    <scope>NUCLEOTIDE SEQUENCE [LARGE SCALE GENOMIC DNA]</scope>
    <source>
        <strain evidence="6 7">DSM 24662</strain>
    </source>
</reference>
<keyword evidence="4" id="KW-0472">Membrane</keyword>
<name>A0A7Y9GRP1_9MICO</name>
<protein>
    <submittedName>
        <fullName evidence="6">Two-component system sensor histidine kinase DesK</fullName>
        <ecNumber evidence="6">2.7.13.3</ecNumber>
    </submittedName>
</protein>
<feature type="transmembrane region" description="Helical" evidence="4">
    <location>
        <begin position="146"/>
        <end position="167"/>
    </location>
</feature>
<keyword evidence="7" id="KW-1185">Reference proteome</keyword>
<dbReference type="SUPFAM" id="SSF55874">
    <property type="entry name" value="ATPase domain of HSP90 chaperone/DNA topoisomerase II/histidine kinase"/>
    <property type="match status" value="1"/>
</dbReference>